<dbReference type="GeneID" id="76201555"/>
<proteinExistence type="predicted"/>
<organism evidence="1 2">
    <name type="scientific">Halocatena marina</name>
    <dbReference type="NCBI Taxonomy" id="2934937"/>
    <lineage>
        <taxon>Archaea</taxon>
        <taxon>Methanobacteriati</taxon>
        <taxon>Methanobacteriota</taxon>
        <taxon>Stenosarchaea group</taxon>
        <taxon>Halobacteria</taxon>
        <taxon>Halobacteriales</taxon>
        <taxon>Natronomonadaceae</taxon>
        <taxon>Halocatena</taxon>
    </lineage>
</organism>
<evidence type="ECO:0008006" key="3">
    <source>
        <dbReference type="Google" id="ProtNLM"/>
    </source>
</evidence>
<dbReference type="Proteomes" id="UP001596417">
    <property type="component" value="Unassembled WGS sequence"/>
</dbReference>
<gene>
    <name evidence="1" type="ORF">ACFQL7_19630</name>
</gene>
<keyword evidence="2" id="KW-1185">Reference proteome</keyword>
<dbReference type="AlphaFoldDB" id="A0ABD5YV20"/>
<protein>
    <recommendedName>
        <fullName evidence="3">Small CPxCG-related zinc finger protein</fullName>
    </recommendedName>
</protein>
<evidence type="ECO:0000313" key="2">
    <source>
        <dbReference type="Proteomes" id="UP001596417"/>
    </source>
</evidence>
<accession>A0ABD5YV20</accession>
<dbReference type="RefSeq" id="WP_248903607.1">
    <property type="nucleotide sequence ID" value="NZ_CP109979.1"/>
</dbReference>
<comment type="caution">
    <text evidence="1">The sequence shown here is derived from an EMBL/GenBank/DDBJ whole genome shotgun (WGS) entry which is preliminary data.</text>
</comment>
<reference evidence="1 2" key="1">
    <citation type="journal article" date="2019" name="Int. J. Syst. Evol. Microbiol.">
        <title>The Global Catalogue of Microorganisms (GCM) 10K type strain sequencing project: providing services to taxonomists for standard genome sequencing and annotation.</title>
        <authorList>
            <consortium name="The Broad Institute Genomics Platform"/>
            <consortium name="The Broad Institute Genome Sequencing Center for Infectious Disease"/>
            <person name="Wu L."/>
            <person name="Ma J."/>
        </authorList>
    </citation>
    <scope>NUCLEOTIDE SEQUENCE [LARGE SCALE GENOMIC DNA]</scope>
    <source>
        <strain evidence="1 2">RDMS1</strain>
    </source>
</reference>
<dbReference type="EMBL" id="JBHTAX010000001">
    <property type="protein sequence ID" value="MFC7191777.1"/>
    <property type="molecule type" value="Genomic_DNA"/>
</dbReference>
<sequence>MSSFIVCSRCGTTESYADEHVARSEGWTNLSIDGVVGPANQSEWAGLCPECSETS</sequence>
<evidence type="ECO:0000313" key="1">
    <source>
        <dbReference type="EMBL" id="MFC7191777.1"/>
    </source>
</evidence>
<name>A0ABD5YV20_9EURY</name>